<accession>A0A1S8X3D4</accession>
<gene>
    <name evidence="3" type="ORF">X801_02899</name>
</gene>
<feature type="compositionally biased region" description="Low complexity" evidence="1">
    <location>
        <begin position="447"/>
        <end position="460"/>
    </location>
</feature>
<dbReference type="GO" id="GO:0005938">
    <property type="term" value="C:cell cortex"/>
    <property type="evidence" value="ECO:0007669"/>
    <property type="project" value="TreeGrafter"/>
</dbReference>
<dbReference type="PROSITE" id="PS50106">
    <property type="entry name" value="PDZ"/>
    <property type="match status" value="1"/>
</dbReference>
<dbReference type="PANTHER" id="PTHR14102">
    <property type="entry name" value="PAR-6-RELATED"/>
    <property type="match status" value="1"/>
</dbReference>
<dbReference type="EMBL" id="KV892228">
    <property type="protein sequence ID" value="OON21208.1"/>
    <property type="molecule type" value="Genomic_DNA"/>
</dbReference>
<dbReference type="GO" id="GO:0016324">
    <property type="term" value="C:apical plasma membrane"/>
    <property type="evidence" value="ECO:0007669"/>
    <property type="project" value="TreeGrafter"/>
</dbReference>
<reference evidence="3 4" key="1">
    <citation type="submission" date="2015-03" db="EMBL/GenBank/DDBJ databases">
        <title>Draft genome of the nematode, Opisthorchis viverrini.</title>
        <authorList>
            <person name="Mitreva M."/>
        </authorList>
    </citation>
    <scope>NUCLEOTIDE SEQUENCE [LARGE SCALE GENOMIC DNA]</scope>
    <source>
        <strain evidence="3">Khon Kaen</strain>
    </source>
</reference>
<dbReference type="GO" id="GO:0007098">
    <property type="term" value="P:centrosome cycle"/>
    <property type="evidence" value="ECO:0007669"/>
    <property type="project" value="TreeGrafter"/>
</dbReference>
<dbReference type="SUPFAM" id="SSF50156">
    <property type="entry name" value="PDZ domain-like"/>
    <property type="match status" value="1"/>
</dbReference>
<evidence type="ECO:0000313" key="4">
    <source>
        <dbReference type="Proteomes" id="UP000243686"/>
    </source>
</evidence>
<dbReference type="Pfam" id="PF00595">
    <property type="entry name" value="PDZ"/>
    <property type="match status" value="1"/>
</dbReference>
<dbReference type="InterPro" id="IPR036034">
    <property type="entry name" value="PDZ_sf"/>
</dbReference>
<keyword evidence="4" id="KW-1185">Reference proteome</keyword>
<dbReference type="GO" id="GO:0005634">
    <property type="term" value="C:nucleus"/>
    <property type="evidence" value="ECO:0007669"/>
    <property type="project" value="TreeGrafter"/>
</dbReference>
<dbReference type="Gene3D" id="2.30.42.10">
    <property type="match status" value="1"/>
</dbReference>
<evidence type="ECO:0000259" key="2">
    <source>
        <dbReference type="PROSITE" id="PS50106"/>
    </source>
</evidence>
<feature type="compositionally biased region" description="Polar residues" evidence="1">
    <location>
        <begin position="502"/>
        <end position="517"/>
    </location>
</feature>
<feature type="region of interest" description="Disordered" evidence="1">
    <location>
        <begin position="439"/>
        <end position="468"/>
    </location>
</feature>
<evidence type="ECO:0000256" key="1">
    <source>
        <dbReference type="SAM" id="MobiDB-lite"/>
    </source>
</evidence>
<organism evidence="3 4">
    <name type="scientific">Opisthorchis viverrini</name>
    <name type="common">Southeast Asian liver fluke</name>
    <dbReference type="NCBI Taxonomy" id="6198"/>
    <lineage>
        <taxon>Eukaryota</taxon>
        <taxon>Metazoa</taxon>
        <taxon>Spiralia</taxon>
        <taxon>Lophotrochozoa</taxon>
        <taxon>Platyhelminthes</taxon>
        <taxon>Trematoda</taxon>
        <taxon>Digenea</taxon>
        <taxon>Opisthorchiida</taxon>
        <taxon>Opisthorchiata</taxon>
        <taxon>Opisthorchiidae</taxon>
        <taxon>Opisthorchis</taxon>
    </lineage>
</organism>
<dbReference type="AlphaFoldDB" id="A0A1S8X3D4"/>
<evidence type="ECO:0000313" key="3">
    <source>
        <dbReference type="EMBL" id="OON21208.1"/>
    </source>
</evidence>
<sequence length="692" mass="77339">MASIPPGVRFDPTYHHNRTAVSSSHQGRFFAEMSRLTFASCIHNKQAFTDSYRHDFLNSPNVGVEQTILTTHVYFTHIMTPIIYAVFESALHSHTTECRTVHVVSCVYFPCHTRVSTTALVSLISTVKPQFVVFLLHWNSGVVLSTMQPRRIVRGPLRALHANCTEEITNNLPRDYEECFTPSVDGNSRRTFMLVSMQSFAFTCIIWHYTFAVCFCPVRGLIIPLLIATLTIIICRSTPHSMVKQDTPATPLVRVHSSGVVGRRRSLQPLRTSSCRSDRPHNLVSAEDIRCHFPIRVLSGKYLTPCEASKTSDDNETTIVSPLRSGYKRSGSYVPDEEEVTQSKQICYSNQCSDNNYSENKLTMGAYVKTHPRYFRRRNSADCMRQPISDRGKVCDVNVTAYISRLSPICPVPMPEGFPLQLPPCATVSLPWEARRAMLTPRQPQRTAETQTSPTESTTTVCGQKCSRSKRQSFGSSQMLVGLRKTFGSLRRAISAERLHRSSNSLLGSTERNSSQKPTPPKSAKLKLKTLVCKRSSIQRSSIGVGTNSAVMIKTTSPKQSDQSNHQKSTATAPFTNEVNGSKLTCQVVSKLPDGSIRIALRRGSTRQQFGFFIARDSDGIYISRLGGVRSAVKFWDLFRVGDRILEVQGTSCSKLDVEDVQNLTRGCELVEFRIKPTHASNFTYSLTQSSC</sequence>
<proteinExistence type="predicted"/>
<protein>
    <recommendedName>
        <fullName evidence="2">PDZ domain-containing protein</fullName>
    </recommendedName>
</protein>
<dbReference type="Proteomes" id="UP000243686">
    <property type="component" value="Unassembled WGS sequence"/>
</dbReference>
<feature type="region of interest" description="Disordered" evidence="1">
    <location>
        <begin position="501"/>
        <end position="525"/>
    </location>
</feature>
<dbReference type="GO" id="GO:0007163">
    <property type="term" value="P:establishment or maintenance of cell polarity"/>
    <property type="evidence" value="ECO:0007669"/>
    <property type="project" value="TreeGrafter"/>
</dbReference>
<name>A0A1S8X3D4_OPIVI</name>
<dbReference type="PANTHER" id="PTHR14102:SF12">
    <property type="entry name" value="CDNA SEQUENCE BC034090"/>
    <property type="match status" value="1"/>
</dbReference>
<dbReference type="InterPro" id="IPR051741">
    <property type="entry name" value="PAR6_homolog"/>
</dbReference>
<dbReference type="InterPro" id="IPR001478">
    <property type="entry name" value="PDZ"/>
</dbReference>
<feature type="domain" description="PDZ" evidence="2">
    <location>
        <begin position="598"/>
        <end position="666"/>
    </location>
</feature>
<dbReference type="GO" id="GO:0060341">
    <property type="term" value="P:regulation of cellular localization"/>
    <property type="evidence" value="ECO:0007669"/>
    <property type="project" value="TreeGrafter"/>
</dbReference>